<dbReference type="SUPFAM" id="SSF56112">
    <property type="entry name" value="Protein kinase-like (PK-like)"/>
    <property type="match status" value="1"/>
</dbReference>
<dbReference type="PROSITE" id="PS50011">
    <property type="entry name" value="PROTEIN_KINASE_DOM"/>
    <property type="match status" value="1"/>
</dbReference>
<dbReference type="InterPro" id="IPR017441">
    <property type="entry name" value="Protein_kinase_ATP_BS"/>
</dbReference>
<dbReference type="PROSITE" id="PS00107">
    <property type="entry name" value="PROTEIN_KINASE_ATP"/>
    <property type="match status" value="1"/>
</dbReference>
<dbReference type="EC" id="2.7.11.1" evidence="2"/>
<keyword evidence="4 7" id="KW-0547">Nucleotide-binding</keyword>
<comment type="caution">
    <text evidence="9">The sequence shown here is derived from an EMBL/GenBank/DDBJ whole genome shotgun (WGS) entry which is preliminary data.</text>
</comment>
<name>A0ABU5ZJK7_9BACL</name>
<evidence type="ECO:0000259" key="8">
    <source>
        <dbReference type="PROSITE" id="PS50011"/>
    </source>
</evidence>
<feature type="binding site" evidence="7">
    <location>
        <position position="45"/>
    </location>
    <ligand>
        <name>ATP</name>
        <dbReference type="ChEBI" id="CHEBI:30616"/>
    </ligand>
</feature>
<dbReference type="EMBL" id="JAYJLD010000021">
    <property type="protein sequence ID" value="MEB3102694.1"/>
    <property type="molecule type" value="Genomic_DNA"/>
</dbReference>
<evidence type="ECO:0000256" key="2">
    <source>
        <dbReference type="ARBA" id="ARBA00012513"/>
    </source>
</evidence>
<comment type="similarity">
    <text evidence="1">Belongs to the protein kinase superfamily. NEK Ser/Thr protein kinase family. NIMA subfamily.</text>
</comment>
<evidence type="ECO:0000256" key="1">
    <source>
        <dbReference type="ARBA" id="ARBA00010886"/>
    </source>
</evidence>
<dbReference type="GO" id="GO:0016301">
    <property type="term" value="F:kinase activity"/>
    <property type="evidence" value="ECO:0007669"/>
    <property type="project" value="UniProtKB-KW"/>
</dbReference>
<accession>A0ABU5ZJK7</accession>
<feature type="domain" description="Protein kinase" evidence="8">
    <location>
        <begin position="15"/>
        <end position="264"/>
    </location>
</feature>
<dbReference type="SMART" id="SM00220">
    <property type="entry name" value="S_TKc"/>
    <property type="match status" value="1"/>
</dbReference>
<keyword evidence="6 7" id="KW-0067">ATP-binding</keyword>
<evidence type="ECO:0000313" key="9">
    <source>
        <dbReference type="EMBL" id="MEB3102694.1"/>
    </source>
</evidence>
<dbReference type="Pfam" id="PF00069">
    <property type="entry name" value="Pkinase"/>
    <property type="match status" value="1"/>
</dbReference>
<evidence type="ECO:0000313" key="10">
    <source>
        <dbReference type="Proteomes" id="UP001310386"/>
    </source>
</evidence>
<dbReference type="InterPro" id="IPR050660">
    <property type="entry name" value="NEK_Ser/Thr_kinase"/>
</dbReference>
<proteinExistence type="inferred from homology"/>
<gene>
    <name evidence="9" type="ORF">VF724_13565</name>
</gene>
<dbReference type="Gene3D" id="3.30.200.20">
    <property type="entry name" value="Phosphorylase Kinase, domain 1"/>
    <property type="match status" value="1"/>
</dbReference>
<reference evidence="9" key="1">
    <citation type="submission" date="2023-12" db="EMBL/GenBank/DDBJ databases">
        <title>Fervidustalea candida gen. nov., sp. nov., a novel member of the family Paenibacillaceae isolated from a geothermal area.</title>
        <authorList>
            <person name="Li W.-J."/>
            <person name="Jiao J.-Y."/>
            <person name="Chen Y."/>
        </authorList>
    </citation>
    <scope>NUCLEOTIDE SEQUENCE</scope>
    <source>
        <strain evidence="9">SYSU GA230002</strain>
    </source>
</reference>
<dbReference type="Proteomes" id="UP001310386">
    <property type="component" value="Unassembled WGS sequence"/>
</dbReference>
<keyword evidence="3" id="KW-0808">Transferase</keyword>
<dbReference type="InterPro" id="IPR011009">
    <property type="entry name" value="Kinase-like_dom_sf"/>
</dbReference>
<evidence type="ECO:0000256" key="3">
    <source>
        <dbReference type="ARBA" id="ARBA00022679"/>
    </source>
</evidence>
<dbReference type="PANTHER" id="PTHR43671">
    <property type="entry name" value="SERINE/THREONINE-PROTEIN KINASE NEK"/>
    <property type="match status" value="1"/>
</dbReference>
<dbReference type="CDD" id="cd14014">
    <property type="entry name" value="STKc_PknB_like"/>
    <property type="match status" value="1"/>
</dbReference>
<keyword evidence="10" id="KW-1185">Reference proteome</keyword>
<dbReference type="RefSeq" id="WP_371754816.1">
    <property type="nucleotide sequence ID" value="NZ_JAYJLD010000021.1"/>
</dbReference>
<evidence type="ECO:0000256" key="4">
    <source>
        <dbReference type="ARBA" id="ARBA00022741"/>
    </source>
</evidence>
<evidence type="ECO:0000256" key="7">
    <source>
        <dbReference type="PROSITE-ProRule" id="PRU10141"/>
    </source>
</evidence>
<evidence type="ECO:0000256" key="5">
    <source>
        <dbReference type="ARBA" id="ARBA00022777"/>
    </source>
</evidence>
<dbReference type="InterPro" id="IPR008271">
    <property type="entry name" value="Ser/Thr_kinase_AS"/>
</dbReference>
<sequence>MVPNLQNGDILGDRYRIVSLLGQGGMGNVYLAEDLKLAGKKWAVKESFHLPANSEQFIAEAELLIRLNHPYLPNIIDYYSPNFQGYAYLVMDYIRGSTLMQKFTEHKQSMPVPEVVGIALQLCDVFHYLHHISPSPIIYRDLKPSNVMLDEQGNVRLIDFGIARNLKRHQQADTLQIGTIGFAAPEQFELLQTDPRTDLYSLGALMYFLLSGGNYFYMTEKPLEETGIKLPDRLMNVVGRLLKHDPAERFQNALEVRQELQGVLDSDHYRRTANSRISGWSAGHSRRMIAFCSLYPGAGSTFAVLSMAKALSLSSIPNAVVEWPYNEPELYQLLFGERNAPRDYRFLLDQICSGCPPELHVPWIDDFTEWYPVHPDGKKGAWRETDVLKMLHAVKAPATLVDVSHHWNIPEAEALFQLADALVFVVDPFPAKMNGSQSLQMLGKINGYRNSGKNVYIVANRDLPIRMRREWISSLPFAPACFLPDIPFADIMEAVWKGRLVQDRPDVMRKLSVALSPLIEDAAPADLFQYRRGRAEKYRKIFFKLQK</sequence>
<dbReference type="InterPro" id="IPR000719">
    <property type="entry name" value="Prot_kinase_dom"/>
</dbReference>
<evidence type="ECO:0000256" key="6">
    <source>
        <dbReference type="ARBA" id="ARBA00022840"/>
    </source>
</evidence>
<keyword evidence="5 9" id="KW-0418">Kinase</keyword>
<protein>
    <recommendedName>
        <fullName evidence="2">non-specific serine/threonine protein kinase</fullName>
        <ecNumber evidence="2">2.7.11.1</ecNumber>
    </recommendedName>
</protein>
<dbReference type="PROSITE" id="PS00108">
    <property type="entry name" value="PROTEIN_KINASE_ST"/>
    <property type="match status" value="1"/>
</dbReference>
<dbReference type="Gene3D" id="1.10.510.10">
    <property type="entry name" value="Transferase(Phosphotransferase) domain 1"/>
    <property type="match status" value="1"/>
</dbReference>
<organism evidence="9 10">
    <name type="scientific">Ferviditalea candida</name>
    <dbReference type="NCBI Taxonomy" id="3108399"/>
    <lineage>
        <taxon>Bacteria</taxon>
        <taxon>Bacillati</taxon>
        <taxon>Bacillota</taxon>
        <taxon>Bacilli</taxon>
        <taxon>Bacillales</taxon>
        <taxon>Paenibacillaceae</taxon>
        <taxon>Ferviditalea</taxon>
    </lineage>
</organism>
<dbReference type="PANTHER" id="PTHR43671:SF13">
    <property type="entry name" value="SERINE_THREONINE-PROTEIN KINASE NEK2"/>
    <property type="match status" value="1"/>
</dbReference>